<dbReference type="AlphaFoldDB" id="A0A8X6XAQ7"/>
<dbReference type="OrthoDB" id="6429785at2759"/>
<gene>
    <name evidence="1" type="ORF">TNIN_308311</name>
</gene>
<evidence type="ECO:0000313" key="2">
    <source>
        <dbReference type="Proteomes" id="UP000886998"/>
    </source>
</evidence>
<evidence type="ECO:0000313" key="1">
    <source>
        <dbReference type="EMBL" id="GFY48431.1"/>
    </source>
</evidence>
<protein>
    <submittedName>
        <fullName evidence="1">Uncharacterized protein</fullName>
    </submittedName>
</protein>
<dbReference type="EMBL" id="BMAV01006456">
    <property type="protein sequence ID" value="GFY48431.1"/>
    <property type="molecule type" value="Genomic_DNA"/>
</dbReference>
<accession>A0A8X6XAQ7</accession>
<keyword evidence="2" id="KW-1185">Reference proteome</keyword>
<proteinExistence type="predicted"/>
<sequence>MKNLTSWVKKGVFVMQKISRPICPSIPLKILLKDSIKGRPLYNHQPTDHLCRLKIVPSPVCTLCSSGEVMGSTHLLHCPALQRRISPSVIVAAVT</sequence>
<comment type="caution">
    <text evidence="1">The sequence shown here is derived from an EMBL/GenBank/DDBJ whole genome shotgun (WGS) entry which is preliminary data.</text>
</comment>
<name>A0A8X6XAQ7_9ARAC</name>
<dbReference type="Proteomes" id="UP000886998">
    <property type="component" value="Unassembled WGS sequence"/>
</dbReference>
<organism evidence="1 2">
    <name type="scientific">Trichonephila inaurata madagascariensis</name>
    <dbReference type="NCBI Taxonomy" id="2747483"/>
    <lineage>
        <taxon>Eukaryota</taxon>
        <taxon>Metazoa</taxon>
        <taxon>Ecdysozoa</taxon>
        <taxon>Arthropoda</taxon>
        <taxon>Chelicerata</taxon>
        <taxon>Arachnida</taxon>
        <taxon>Araneae</taxon>
        <taxon>Araneomorphae</taxon>
        <taxon>Entelegynae</taxon>
        <taxon>Araneoidea</taxon>
        <taxon>Nephilidae</taxon>
        <taxon>Trichonephila</taxon>
        <taxon>Trichonephila inaurata</taxon>
    </lineage>
</organism>
<reference evidence="1" key="1">
    <citation type="submission" date="2020-08" db="EMBL/GenBank/DDBJ databases">
        <title>Multicomponent nature underlies the extraordinary mechanical properties of spider dragline silk.</title>
        <authorList>
            <person name="Kono N."/>
            <person name="Nakamura H."/>
            <person name="Mori M."/>
            <person name="Yoshida Y."/>
            <person name="Ohtoshi R."/>
            <person name="Malay A.D."/>
            <person name="Moran D.A.P."/>
            <person name="Tomita M."/>
            <person name="Numata K."/>
            <person name="Arakawa K."/>
        </authorList>
    </citation>
    <scope>NUCLEOTIDE SEQUENCE</scope>
</reference>